<evidence type="ECO:0000256" key="8">
    <source>
        <dbReference type="ARBA" id="ARBA00023064"/>
    </source>
</evidence>
<evidence type="ECO:0000256" key="7">
    <source>
        <dbReference type="ARBA" id="ARBA00022840"/>
    </source>
</evidence>
<evidence type="ECO:0000256" key="6">
    <source>
        <dbReference type="ARBA" id="ARBA00022777"/>
    </source>
</evidence>
<dbReference type="GO" id="GO:0046316">
    <property type="term" value="F:gluconokinase activity"/>
    <property type="evidence" value="ECO:0007669"/>
    <property type="project" value="UniProtKB-EC"/>
</dbReference>
<dbReference type="InterPro" id="IPR006001">
    <property type="entry name" value="Therm_gnt_kin"/>
</dbReference>
<keyword evidence="7 10" id="KW-0067">ATP-binding</keyword>
<dbReference type="Gene3D" id="3.40.50.300">
    <property type="entry name" value="P-loop containing nucleotide triphosphate hydrolases"/>
    <property type="match status" value="1"/>
</dbReference>
<evidence type="ECO:0000256" key="4">
    <source>
        <dbReference type="ARBA" id="ARBA00022679"/>
    </source>
</evidence>
<dbReference type="GO" id="GO:0019521">
    <property type="term" value="P:D-gluconate metabolic process"/>
    <property type="evidence" value="ECO:0007669"/>
    <property type="project" value="UniProtKB-KW"/>
</dbReference>
<evidence type="ECO:0000313" key="12">
    <source>
        <dbReference type="Proteomes" id="UP000666240"/>
    </source>
</evidence>
<dbReference type="CDD" id="cd02021">
    <property type="entry name" value="GntK"/>
    <property type="match status" value="1"/>
</dbReference>
<organism evidence="11 12">
    <name type="scientific">Tianweitania sediminis</name>
    <dbReference type="NCBI Taxonomy" id="1502156"/>
    <lineage>
        <taxon>Bacteria</taxon>
        <taxon>Pseudomonadati</taxon>
        <taxon>Pseudomonadota</taxon>
        <taxon>Alphaproteobacteria</taxon>
        <taxon>Hyphomicrobiales</taxon>
        <taxon>Phyllobacteriaceae</taxon>
        <taxon>Tianweitania</taxon>
    </lineage>
</organism>
<comment type="caution">
    <text evidence="11">The sequence shown here is derived from an EMBL/GenBank/DDBJ whole genome shotgun (WGS) entry which is preliminary data.</text>
</comment>
<dbReference type="PANTHER" id="PTHR43442">
    <property type="entry name" value="GLUCONOKINASE-RELATED"/>
    <property type="match status" value="1"/>
</dbReference>
<dbReference type="NCBIfam" id="TIGR01313">
    <property type="entry name" value="therm_gnt_kin"/>
    <property type="match status" value="1"/>
</dbReference>
<evidence type="ECO:0000256" key="5">
    <source>
        <dbReference type="ARBA" id="ARBA00022741"/>
    </source>
</evidence>
<accession>A0A8J7R1R0</accession>
<keyword evidence="12" id="KW-1185">Reference proteome</keyword>
<evidence type="ECO:0000256" key="10">
    <source>
        <dbReference type="RuleBase" id="RU363066"/>
    </source>
</evidence>
<evidence type="ECO:0000256" key="2">
    <source>
        <dbReference type="ARBA" id="ARBA00008420"/>
    </source>
</evidence>
<dbReference type="Pfam" id="PF13671">
    <property type="entry name" value="AAA_33"/>
    <property type="match status" value="1"/>
</dbReference>
<keyword evidence="6 10" id="KW-0418">Kinase</keyword>
<dbReference type="SUPFAM" id="SSF52540">
    <property type="entry name" value="P-loop containing nucleoside triphosphate hydrolases"/>
    <property type="match status" value="1"/>
</dbReference>
<keyword evidence="4 10" id="KW-0808">Transferase</keyword>
<reference evidence="11" key="1">
    <citation type="submission" date="2021-03" db="EMBL/GenBank/DDBJ databases">
        <title>Genome sequencing and assembly of Tianweitania sediminis.</title>
        <authorList>
            <person name="Chhetri G."/>
        </authorList>
    </citation>
    <scope>NUCLEOTIDE SEQUENCE</scope>
    <source>
        <strain evidence="11">Z8</strain>
    </source>
</reference>
<proteinExistence type="inferred from homology"/>
<dbReference type="FunFam" id="3.40.50.300:FF:000522">
    <property type="entry name" value="Gluconokinase"/>
    <property type="match status" value="1"/>
</dbReference>
<comment type="pathway">
    <text evidence="1">Carbohydrate acid metabolism.</text>
</comment>
<comment type="catalytic activity">
    <reaction evidence="9 10">
        <text>D-gluconate + ATP = 6-phospho-D-gluconate + ADP + H(+)</text>
        <dbReference type="Rhea" id="RHEA:19433"/>
        <dbReference type="ChEBI" id="CHEBI:15378"/>
        <dbReference type="ChEBI" id="CHEBI:18391"/>
        <dbReference type="ChEBI" id="CHEBI:30616"/>
        <dbReference type="ChEBI" id="CHEBI:58759"/>
        <dbReference type="ChEBI" id="CHEBI:456216"/>
        <dbReference type="EC" id="2.7.1.12"/>
    </reaction>
</comment>
<name>A0A8J7R1R0_9HYPH</name>
<gene>
    <name evidence="11" type="ORF">J5Y06_18350</name>
</gene>
<keyword evidence="5 10" id="KW-0547">Nucleotide-binding</keyword>
<dbReference type="AlphaFoldDB" id="A0A8J7R1R0"/>
<dbReference type="PANTHER" id="PTHR43442:SF3">
    <property type="entry name" value="GLUCONOKINASE-RELATED"/>
    <property type="match status" value="1"/>
</dbReference>
<protein>
    <recommendedName>
        <fullName evidence="3 10">Gluconokinase</fullName>
        <ecNumber evidence="3 10">2.7.1.12</ecNumber>
    </recommendedName>
</protein>
<dbReference type="Proteomes" id="UP000666240">
    <property type="component" value="Unassembled WGS sequence"/>
</dbReference>
<evidence type="ECO:0000313" key="11">
    <source>
        <dbReference type="EMBL" id="MBP0440615.1"/>
    </source>
</evidence>
<dbReference type="GO" id="GO:0005737">
    <property type="term" value="C:cytoplasm"/>
    <property type="evidence" value="ECO:0007669"/>
    <property type="project" value="TreeGrafter"/>
</dbReference>
<keyword evidence="8" id="KW-0311">Gluconate utilization</keyword>
<evidence type="ECO:0000256" key="1">
    <source>
        <dbReference type="ARBA" id="ARBA00004761"/>
    </source>
</evidence>
<evidence type="ECO:0000256" key="9">
    <source>
        <dbReference type="ARBA" id="ARBA00048090"/>
    </source>
</evidence>
<dbReference type="EC" id="2.7.1.12" evidence="3 10"/>
<evidence type="ECO:0000256" key="3">
    <source>
        <dbReference type="ARBA" id="ARBA00012054"/>
    </source>
</evidence>
<sequence length="161" mass="17618">MGVAGSGKTLIGERLAARLGFDFIDGDDLHSPSNIAKMARGEPLTDDDRAPWLKEVGLALRHHEKPLIIGCSALKRRYRDQIRAAAGRPLAILYLEGDRALIADRMAKRQRHFMPVTLIDSQFAALEPPGQDEAAIRVSIDNEPETIVRELANAIDAANTA</sequence>
<comment type="similarity">
    <text evidence="2 10">Belongs to the gluconokinase GntK/GntV family.</text>
</comment>
<dbReference type="InterPro" id="IPR027417">
    <property type="entry name" value="P-loop_NTPase"/>
</dbReference>
<dbReference type="EMBL" id="JAGIYY010000008">
    <property type="protein sequence ID" value="MBP0440615.1"/>
    <property type="molecule type" value="Genomic_DNA"/>
</dbReference>
<dbReference type="GO" id="GO:0005524">
    <property type="term" value="F:ATP binding"/>
    <property type="evidence" value="ECO:0007669"/>
    <property type="project" value="UniProtKB-KW"/>
</dbReference>